<feature type="compositionally biased region" description="Polar residues" evidence="1">
    <location>
        <begin position="1"/>
        <end position="11"/>
    </location>
</feature>
<dbReference type="Proteomes" id="UP001530377">
    <property type="component" value="Unassembled WGS sequence"/>
</dbReference>
<feature type="compositionally biased region" description="Polar residues" evidence="1">
    <location>
        <begin position="99"/>
        <end position="108"/>
    </location>
</feature>
<organism evidence="2 3">
    <name type="scientific">Cyclostephanos tholiformis</name>
    <dbReference type="NCBI Taxonomy" id="382380"/>
    <lineage>
        <taxon>Eukaryota</taxon>
        <taxon>Sar</taxon>
        <taxon>Stramenopiles</taxon>
        <taxon>Ochrophyta</taxon>
        <taxon>Bacillariophyta</taxon>
        <taxon>Coscinodiscophyceae</taxon>
        <taxon>Thalassiosirophycidae</taxon>
        <taxon>Stephanodiscales</taxon>
        <taxon>Stephanodiscaceae</taxon>
        <taxon>Cyclostephanos</taxon>
    </lineage>
</organism>
<evidence type="ECO:0000313" key="2">
    <source>
        <dbReference type="EMBL" id="KAL3808015.1"/>
    </source>
</evidence>
<sequence>MSYGMNENQNVFMEGKRTTSRVTNEPGGKSSVQLGWDPSKQHDDSKTAKALKETQQEKERHENFMKVVGSSAPSKARMNSIDEGVAKRSFMMPDEGMVNRSSSNSSFLTDEAMGGQQRSSFSGRGISSNAYANGASQNVGNVITDRPTSRVTQPPGGRSTISFG</sequence>
<feature type="compositionally biased region" description="Polar residues" evidence="1">
    <location>
        <begin position="129"/>
        <end position="141"/>
    </location>
</feature>
<feature type="region of interest" description="Disordered" evidence="1">
    <location>
        <begin position="1"/>
        <end position="78"/>
    </location>
</feature>
<evidence type="ECO:0000256" key="1">
    <source>
        <dbReference type="SAM" id="MobiDB-lite"/>
    </source>
</evidence>
<feature type="compositionally biased region" description="Low complexity" evidence="1">
    <location>
        <begin position="114"/>
        <end position="128"/>
    </location>
</feature>
<accession>A0ABD3R4U9</accession>
<proteinExistence type="predicted"/>
<reference evidence="2 3" key="1">
    <citation type="submission" date="2024-10" db="EMBL/GenBank/DDBJ databases">
        <title>Updated reference genomes for cyclostephanoid diatoms.</title>
        <authorList>
            <person name="Roberts W.R."/>
            <person name="Alverson A.J."/>
        </authorList>
    </citation>
    <scope>NUCLEOTIDE SEQUENCE [LARGE SCALE GENOMIC DNA]</scope>
    <source>
        <strain evidence="2 3">AJA228-03</strain>
    </source>
</reference>
<dbReference type="EMBL" id="JALLPB020000558">
    <property type="protein sequence ID" value="KAL3808015.1"/>
    <property type="molecule type" value="Genomic_DNA"/>
</dbReference>
<protein>
    <submittedName>
        <fullName evidence="2">Uncharacterized protein</fullName>
    </submittedName>
</protein>
<evidence type="ECO:0000313" key="3">
    <source>
        <dbReference type="Proteomes" id="UP001530377"/>
    </source>
</evidence>
<gene>
    <name evidence="2" type="ORF">ACHAXA_004968</name>
</gene>
<keyword evidence="3" id="KW-1185">Reference proteome</keyword>
<name>A0ABD3R4U9_9STRA</name>
<feature type="region of interest" description="Disordered" evidence="1">
    <location>
        <begin position="92"/>
        <end position="164"/>
    </location>
</feature>
<dbReference type="AlphaFoldDB" id="A0ABD3R4U9"/>
<comment type="caution">
    <text evidence="2">The sequence shown here is derived from an EMBL/GenBank/DDBJ whole genome shotgun (WGS) entry which is preliminary data.</text>
</comment>
<feature type="compositionally biased region" description="Basic and acidic residues" evidence="1">
    <location>
        <begin position="39"/>
        <end position="64"/>
    </location>
</feature>